<dbReference type="InterPro" id="IPR032466">
    <property type="entry name" value="Metal_Hydrolase"/>
</dbReference>
<keyword evidence="5" id="KW-0269">Exonuclease</keyword>
<reference evidence="8 9" key="1">
    <citation type="journal article" date="2008" name="Int. J. Syst. Evol. Microbiol.">
        <title>Neptunomonas japonica sp. nov., an Osedax japonicus symbiont-like bacterium isolated from sediment adjacent to sperm whale carcasses off Kagoshima, Japan.</title>
        <authorList>
            <person name="Miyazaki M."/>
            <person name="Nogi Y."/>
            <person name="Fujiwara Y."/>
            <person name="Kawato M."/>
            <person name="Kubokawa K."/>
            <person name="Horikoshi K."/>
        </authorList>
    </citation>
    <scope>NUCLEOTIDE SEQUENCE [LARGE SCALE GENOMIC DNA]</scope>
    <source>
        <strain evidence="8 9">JAMM 1380</strain>
    </source>
</reference>
<dbReference type="SUPFAM" id="SSF51556">
    <property type="entry name" value="Metallo-dependent hydrolases"/>
    <property type="match status" value="1"/>
</dbReference>
<keyword evidence="6" id="KW-0460">Magnesium</keyword>
<accession>A0A7R6PTL4</accession>
<protein>
    <submittedName>
        <fullName evidence="8">TatD DNase family protein</fullName>
        <ecNumber evidence="8">3.1.21.-</ecNumber>
    </submittedName>
</protein>
<evidence type="ECO:0000256" key="3">
    <source>
        <dbReference type="ARBA" id="ARBA00022723"/>
    </source>
</evidence>
<keyword evidence="9" id="KW-1185">Reference proteome</keyword>
<dbReference type="GO" id="GO:0004527">
    <property type="term" value="F:exonuclease activity"/>
    <property type="evidence" value="ECO:0007669"/>
    <property type="project" value="UniProtKB-KW"/>
</dbReference>
<keyword evidence="3 7" id="KW-0479">Metal-binding</keyword>
<feature type="binding site" evidence="7">
    <location>
        <position position="156"/>
    </location>
    <ligand>
        <name>a divalent metal cation</name>
        <dbReference type="ChEBI" id="CHEBI:60240"/>
        <label>2</label>
    </ligand>
</feature>
<dbReference type="EMBL" id="AP014546">
    <property type="protein sequence ID" value="BBB29233.1"/>
    <property type="molecule type" value="Genomic_DNA"/>
</dbReference>
<dbReference type="GO" id="GO:0046872">
    <property type="term" value="F:metal ion binding"/>
    <property type="evidence" value="ECO:0007669"/>
    <property type="project" value="UniProtKB-KW"/>
</dbReference>
<feature type="binding site" evidence="7">
    <location>
        <position position="95"/>
    </location>
    <ligand>
        <name>a divalent metal cation</name>
        <dbReference type="ChEBI" id="CHEBI:60240"/>
        <label>1</label>
    </ligand>
</feature>
<evidence type="ECO:0000256" key="4">
    <source>
        <dbReference type="ARBA" id="ARBA00022801"/>
    </source>
</evidence>
<dbReference type="KEGG" id="njp:NEJAP_1281"/>
<dbReference type="AlphaFoldDB" id="A0A7R6PTL4"/>
<dbReference type="GO" id="GO:0004536">
    <property type="term" value="F:DNA nuclease activity"/>
    <property type="evidence" value="ECO:0007669"/>
    <property type="project" value="InterPro"/>
</dbReference>
<feature type="binding site" evidence="7">
    <location>
        <position position="131"/>
    </location>
    <ligand>
        <name>a divalent metal cation</name>
        <dbReference type="ChEBI" id="CHEBI:60240"/>
        <label>2</label>
    </ligand>
</feature>
<evidence type="ECO:0000256" key="7">
    <source>
        <dbReference type="PIRSR" id="PIRSR005902-1"/>
    </source>
</evidence>
<feature type="binding site" evidence="7">
    <location>
        <position position="207"/>
    </location>
    <ligand>
        <name>a divalent metal cation</name>
        <dbReference type="ChEBI" id="CHEBI:60240"/>
        <label>1</label>
    </ligand>
</feature>
<sequence length="262" mass="29173">MFELIDIGVNLTDKRFRNDIEDVVQRAKAAHIRAMLLTGTSLSSSEQAVALCQQYPEYLYATVGVHPHDASSLNDQVLDELFALSQHPCVVAIGETGLDFNRNFSTPDEQVLALNNQIELAKTAKLPLFLHDREATSTQINILKPFASHLEGAVLHCFTGNKDALFSYLDLGCYIGITGWVCDERRGLELKSLVKEIPNDRLLLETDAPYLLPRDLPFKAKKGRNEPAFLQHIASSVAALRHTSIEQLAAQTTTNTRRLFSI</sequence>
<proteinExistence type="predicted"/>
<dbReference type="CDD" id="cd01310">
    <property type="entry name" value="TatD_DNAse"/>
    <property type="match status" value="1"/>
</dbReference>
<evidence type="ECO:0000313" key="9">
    <source>
        <dbReference type="Proteomes" id="UP000595332"/>
    </source>
</evidence>
<name>A0A7R6PTL4_9GAMM</name>
<dbReference type="PANTHER" id="PTHR10060">
    <property type="entry name" value="TATD FAMILY DEOXYRIBONUCLEASE"/>
    <property type="match status" value="1"/>
</dbReference>
<dbReference type="InterPro" id="IPR001130">
    <property type="entry name" value="TatD-like"/>
</dbReference>
<gene>
    <name evidence="8" type="ORF">NEJAP_1281</name>
</gene>
<dbReference type="Pfam" id="PF01026">
    <property type="entry name" value="TatD_DNase"/>
    <property type="match status" value="1"/>
</dbReference>
<keyword evidence="2" id="KW-0540">Nuclease</keyword>
<dbReference type="NCBIfam" id="TIGR00010">
    <property type="entry name" value="YchF/TatD family DNA exonuclease"/>
    <property type="match status" value="1"/>
</dbReference>
<keyword evidence="1" id="KW-0963">Cytoplasm</keyword>
<dbReference type="InterPro" id="IPR018228">
    <property type="entry name" value="DNase_TatD-rel_CS"/>
</dbReference>
<evidence type="ECO:0000313" key="8">
    <source>
        <dbReference type="EMBL" id="BBB29233.1"/>
    </source>
</evidence>
<dbReference type="InterPro" id="IPR050891">
    <property type="entry name" value="TatD-type_Hydrolase"/>
</dbReference>
<keyword evidence="4 8" id="KW-0378">Hydrolase</keyword>
<dbReference type="InterPro" id="IPR015991">
    <property type="entry name" value="TatD/YcfH-like"/>
</dbReference>
<dbReference type="EC" id="3.1.21.-" evidence="8"/>
<evidence type="ECO:0000256" key="1">
    <source>
        <dbReference type="ARBA" id="ARBA00022490"/>
    </source>
</evidence>
<dbReference type="Proteomes" id="UP000595332">
    <property type="component" value="Chromosome"/>
</dbReference>
<evidence type="ECO:0000256" key="2">
    <source>
        <dbReference type="ARBA" id="ARBA00022722"/>
    </source>
</evidence>
<dbReference type="Gene3D" id="3.20.20.140">
    <property type="entry name" value="Metal-dependent hydrolases"/>
    <property type="match status" value="1"/>
</dbReference>
<organism evidence="8 9">
    <name type="scientific">Neptunomonas japonica JAMM 1380</name>
    <dbReference type="NCBI Taxonomy" id="1441457"/>
    <lineage>
        <taxon>Bacteria</taxon>
        <taxon>Pseudomonadati</taxon>
        <taxon>Pseudomonadota</taxon>
        <taxon>Gammaproteobacteria</taxon>
        <taxon>Oceanospirillales</taxon>
        <taxon>Oceanospirillaceae</taxon>
        <taxon>Neptunomonas</taxon>
    </lineage>
</organism>
<dbReference type="PANTHER" id="PTHR10060:SF15">
    <property type="entry name" value="DEOXYRIBONUCLEASE TATDN1"/>
    <property type="match status" value="1"/>
</dbReference>
<evidence type="ECO:0000256" key="5">
    <source>
        <dbReference type="ARBA" id="ARBA00022839"/>
    </source>
</evidence>
<dbReference type="PIRSF" id="PIRSF005902">
    <property type="entry name" value="DNase_TatD"/>
    <property type="match status" value="1"/>
</dbReference>
<evidence type="ECO:0000256" key="6">
    <source>
        <dbReference type="ARBA" id="ARBA00022842"/>
    </source>
</evidence>
<dbReference type="PROSITE" id="PS01091">
    <property type="entry name" value="TATD_3"/>
    <property type="match status" value="1"/>
</dbReference>
<dbReference type="FunFam" id="3.20.20.140:FF:000018">
    <property type="entry name" value="3'-5' ssDNA/RNA exonuclease TatD"/>
    <property type="match status" value="1"/>
</dbReference>
<dbReference type="RefSeq" id="WP_201349849.1">
    <property type="nucleotide sequence ID" value="NZ_AP014546.1"/>
</dbReference>